<sequence length="117" mass="13020">MVPFGWYGVVRPWVQLAVAILRLREPDDSDVSLVAFYIHSVPDRGPTSVCYSTTTTKTNNGRLPCTVINKTHTHTHTHKENDLSLLPSAAAPRNGEPLRDTHQFVYTHVSLILKSVG</sequence>
<comment type="caution">
    <text evidence="1">The sequence shown here is derived from an EMBL/GenBank/DDBJ whole genome shotgun (WGS) entry which is preliminary data.</text>
</comment>
<gene>
    <name evidence="1" type="ORF">OUZ56_023320</name>
</gene>
<proteinExistence type="predicted"/>
<name>A0ABR0AZ63_9CRUS</name>
<dbReference type="Proteomes" id="UP001234178">
    <property type="component" value="Unassembled WGS sequence"/>
</dbReference>
<evidence type="ECO:0000313" key="1">
    <source>
        <dbReference type="EMBL" id="KAK4030314.1"/>
    </source>
</evidence>
<keyword evidence="2" id="KW-1185">Reference proteome</keyword>
<organism evidence="1 2">
    <name type="scientific">Daphnia magna</name>
    <dbReference type="NCBI Taxonomy" id="35525"/>
    <lineage>
        <taxon>Eukaryota</taxon>
        <taxon>Metazoa</taxon>
        <taxon>Ecdysozoa</taxon>
        <taxon>Arthropoda</taxon>
        <taxon>Crustacea</taxon>
        <taxon>Branchiopoda</taxon>
        <taxon>Diplostraca</taxon>
        <taxon>Cladocera</taxon>
        <taxon>Anomopoda</taxon>
        <taxon>Daphniidae</taxon>
        <taxon>Daphnia</taxon>
    </lineage>
</organism>
<reference evidence="1 2" key="1">
    <citation type="journal article" date="2023" name="Nucleic Acids Res.">
        <title>The hologenome of Daphnia magna reveals possible DNA methylation and microbiome-mediated evolution of the host genome.</title>
        <authorList>
            <person name="Chaturvedi A."/>
            <person name="Li X."/>
            <person name="Dhandapani V."/>
            <person name="Marshall H."/>
            <person name="Kissane S."/>
            <person name="Cuenca-Cambronero M."/>
            <person name="Asole G."/>
            <person name="Calvet F."/>
            <person name="Ruiz-Romero M."/>
            <person name="Marangio P."/>
            <person name="Guigo R."/>
            <person name="Rago D."/>
            <person name="Mirbahai L."/>
            <person name="Eastwood N."/>
            <person name="Colbourne J.K."/>
            <person name="Zhou J."/>
            <person name="Mallon E."/>
            <person name="Orsini L."/>
        </authorList>
    </citation>
    <scope>NUCLEOTIDE SEQUENCE [LARGE SCALE GENOMIC DNA]</scope>
    <source>
        <strain evidence="1">LRV0_1</strain>
    </source>
</reference>
<dbReference type="EMBL" id="JAOYFB010000039">
    <property type="protein sequence ID" value="KAK4030314.1"/>
    <property type="molecule type" value="Genomic_DNA"/>
</dbReference>
<accession>A0ABR0AZ63</accession>
<evidence type="ECO:0000313" key="2">
    <source>
        <dbReference type="Proteomes" id="UP001234178"/>
    </source>
</evidence>
<protein>
    <submittedName>
        <fullName evidence="1">Uncharacterized protein</fullName>
    </submittedName>
</protein>